<evidence type="ECO:0000313" key="2">
    <source>
        <dbReference type="Proteomes" id="UP000249447"/>
    </source>
</evidence>
<proteinExistence type="predicted"/>
<dbReference type="RefSeq" id="WP_111266744.1">
    <property type="nucleotide sequence ID" value="NZ_CP029843.1"/>
</dbReference>
<dbReference type="EMBL" id="CP029843">
    <property type="protein sequence ID" value="AWV07656.1"/>
    <property type="molecule type" value="Genomic_DNA"/>
</dbReference>
<dbReference type="Proteomes" id="UP000249447">
    <property type="component" value="Chromosome"/>
</dbReference>
<protein>
    <submittedName>
        <fullName evidence="1">Uncharacterized protein</fullName>
    </submittedName>
</protein>
<sequence length="257" mass="27802">MSAQIPPLVRDSGIPFDLFIQALTEQLDKAQAAMAIKARVGKLPLTFAVKEVSMDLRAFVQMVDEDVFLRPAGPGESEASTIKLALTTITKPMIEENAVDFKAEDPKFSLREALGDRITEDEQRRLERIGVRTVTQLNELKKTAGADVIARLSRMPVNRLQQALLSAAAPRVTRVEPGANGQATRRVHLSTPGLRGGRLPLVRAAGEAVPVVESGDDAIVLAPLAHQLGCEAELDFGEGEVARVELSEGRLGQWEAP</sequence>
<accession>A0A2U9T4J9</accession>
<evidence type="ECO:0000313" key="1">
    <source>
        <dbReference type="EMBL" id="AWV07656.1"/>
    </source>
</evidence>
<organism evidence="1 2">
    <name type="scientific">Marilutibacter maris</name>
    <dbReference type="NCBI Taxonomy" id="1605891"/>
    <lineage>
        <taxon>Bacteria</taxon>
        <taxon>Pseudomonadati</taxon>
        <taxon>Pseudomonadota</taxon>
        <taxon>Gammaproteobacteria</taxon>
        <taxon>Lysobacterales</taxon>
        <taxon>Lysobacteraceae</taxon>
        <taxon>Marilutibacter</taxon>
    </lineage>
</organism>
<reference evidence="1 2" key="1">
    <citation type="submission" date="2018-05" db="EMBL/GenBank/DDBJ databases">
        <title>The complete genome of Lysobacter maris HZ9B, a marine bacterium antagonistic against terrestrial plant pathogens.</title>
        <authorList>
            <person name="Zhang X.-Q."/>
        </authorList>
    </citation>
    <scope>NUCLEOTIDE SEQUENCE [LARGE SCALE GENOMIC DNA]</scope>
    <source>
        <strain evidence="1 2">HZ9B</strain>
    </source>
</reference>
<dbReference type="KEGG" id="lmb:C9I47_1969"/>
<dbReference type="AlphaFoldDB" id="A0A2U9T4J9"/>
<gene>
    <name evidence="1" type="ORF">C9I47_1969</name>
</gene>
<keyword evidence="2" id="KW-1185">Reference proteome</keyword>
<name>A0A2U9T4J9_9GAMM</name>
<dbReference type="OrthoDB" id="6017951at2"/>